<comment type="caution">
    <text evidence="1">The sequence shown here is derived from an EMBL/GenBank/DDBJ whole genome shotgun (WGS) entry which is preliminary data.</text>
</comment>
<organism evidence="1 2">
    <name type="scientific">Rotaria magnacalcarata</name>
    <dbReference type="NCBI Taxonomy" id="392030"/>
    <lineage>
        <taxon>Eukaryota</taxon>
        <taxon>Metazoa</taxon>
        <taxon>Spiralia</taxon>
        <taxon>Gnathifera</taxon>
        <taxon>Rotifera</taxon>
        <taxon>Eurotatoria</taxon>
        <taxon>Bdelloidea</taxon>
        <taxon>Philodinida</taxon>
        <taxon>Philodinidae</taxon>
        <taxon>Rotaria</taxon>
    </lineage>
</organism>
<proteinExistence type="predicted"/>
<gene>
    <name evidence="1" type="ORF">MBJ925_LOCUS30817</name>
</gene>
<dbReference type="EMBL" id="CAJNRE010016752">
    <property type="protein sequence ID" value="CAF2148450.1"/>
    <property type="molecule type" value="Genomic_DNA"/>
</dbReference>
<reference evidence="1" key="1">
    <citation type="submission" date="2021-02" db="EMBL/GenBank/DDBJ databases">
        <authorList>
            <person name="Nowell W R."/>
        </authorList>
    </citation>
    <scope>NUCLEOTIDE SEQUENCE</scope>
</reference>
<evidence type="ECO:0000313" key="2">
    <source>
        <dbReference type="Proteomes" id="UP000663824"/>
    </source>
</evidence>
<sequence length="207" mass="23288">MHLYYMVFGVFFIYKTSSMYSAGNKGPNIRTVLPKIKSYTVFSKTFSGSFEIIPNTIFTAVPNMDEAFHVIQNTLFKITVQARIINQVGGADHFLQVLVNGNLVIGNKIVPNNEKRVNFGLGPDIWGVDTTGGYFYSPNLLLGIPITRVSFIYLSPGTYRFDVGTRCVFNKVNFGSAIVTFELTQFEDEHQQSIGSYHLLNIPQNYN</sequence>
<evidence type="ECO:0000313" key="1">
    <source>
        <dbReference type="EMBL" id="CAF2148450.1"/>
    </source>
</evidence>
<dbReference type="Proteomes" id="UP000663824">
    <property type="component" value="Unassembled WGS sequence"/>
</dbReference>
<protein>
    <submittedName>
        <fullName evidence="1">Uncharacterized protein</fullName>
    </submittedName>
</protein>
<name>A0A816XLM2_9BILA</name>
<dbReference type="AlphaFoldDB" id="A0A816XLM2"/>
<accession>A0A816XLM2</accession>